<accession>A0A0S7WUJ9</accession>
<dbReference type="SMART" id="SM00065">
    <property type="entry name" value="GAF"/>
    <property type="match status" value="2"/>
</dbReference>
<dbReference type="STRING" id="1703770.AMJ39_03045"/>
<proteinExistence type="predicted"/>
<dbReference type="Pfam" id="PF13185">
    <property type="entry name" value="GAF_2"/>
    <property type="match status" value="2"/>
</dbReference>
<dbReference type="InterPro" id="IPR029016">
    <property type="entry name" value="GAF-like_dom_sf"/>
</dbReference>
<sequence>MAKEASFLSRLCKTCENVTVTLDFDEALSSVVKNAAQCLEAKAGSIRLLDKTGTILEIAATFGLSETYLQKGPVKIAENPVDQMALKGETVQVRDVTKDPRIRYPEEAKREGLRSVLCVPLRCVRRNLGVLRIYSGEEREFTPQEISFIQVLATQSAVVIKNALRYRRMKSLNSIGRTIASHLDIQSILSLISESATHDMSGTGSSILLVNRETGELEVVATHGLSERFVREGPVDMDESIRECMQGKDVIVEDVSEDPRLERAEEARREGIHSVVCVPLKLNEGVIGGLLVYTAYRYEIDEEDLEFLHTLAGFGVVALENARLYRHVKRDYDDLAKDVWKWYDWGEREPRI</sequence>
<comment type="caution">
    <text evidence="2">The sequence shown here is derived from an EMBL/GenBank/DDBJ whole genome shotgun (WGS) entry which is preliminary data.</text>
</comment>
<dbReference type="Proteomes" id="UP000052008">
    <property type="component" value="Unassembled WGS sequence"/>
</dbReference>
<reference evidence="2 3" key="1">
    <citation type="journal article" date="2015" name="Microbiome">
        <title>Genomic resolution of linkages in carbon, nitrogen, and sulfur cycling among widespread estuary sediment bacteria.</title>
        <authorList>
            <person name="Baker B.J."/>
            <person name="Lazar C.S."/>
            <person name="Teske A.P."/>
            <person name="Dick G.J."/>
        </authorList>
    </citation>
    <scope>NUCLEOTIDE SEQUENCE [LARGE SCALE GENOMIC DNA]</scope>
    <source>
        <strain evidence="2">DG_24</strain>
    </source>
</reference>
<feature type="domain" description="GAF" evidence="1">
    <location>
        <begin position="23"/>
        <end position="170"/>
    </location>
</feature>
<dbReference type="EMBL" id="LIZS01000011">
    <property type="protein sequence ID" value="KPJ53870.1"/>
    <property type="molecule type" value="Genomic_DNA"/>
</dbReference>
<dbReference type="AlphaFoldDB" id="A0A0S7WUJ9"/>
<organism evidence="2 3">
    <name type="scientific">candidate division TA06 bacterium DG_24</name>
    <dbReference type="NCBI Taxonomy" id="1703770"/>
    <lineage>
        <taxon>Bacteria</taxon>
        <taxon>Bacteria division TA06</taxon>
    </lineage>
</organism>
<evidence type="ECO:0000313" key="3">
    <source>
        <dbReference type="Proteomes" id="UP000052008"/>
    </source>
</evidence>
<protein>
    <recommendedName>
        <fullName evidence="1">GAF domain-containing protein</fullName>
    </recommendedName>
</protein>
<name>A0A0S7WUJ9_UNCT6</name>
<feature type="domain" description="GAF" evidence="1">
    <location>
        <begin position="184"/>
        <end position="329"/>
    </location>
</feature>
<dbReference type="InterPro" id="IPR003018">
    <property type="entry name" value="GAF"/>
</dbReference>
<dbReference type="SUPFAM" id="SSF55781">
    <property type="entry name" value="GAF domain-like"/>
    <property type="match status" value="2"/>
</dbReference>
<dbReference type="Gene3D" id="3.30.450.40">
    <property type="match status" value="2"/>
</dbReference>
<gene>
    <name evidence="2" type="ORF">AMJ39_03045</name>
</gene>
<dbReference type="PANTHER" id="PTHR43155">
    <property type="entry name" value="CYCLIC DI-GMP PHOSPHODIESTERASE PA4108-RELATED"/>
    <property type="match status" value="1"/>
</dbReference>
<dbReference type="PANTHER" id="PTHR43155:SF2">
    <property type="entry name" value="CYCLIC DI-GMP PHOSPHODIESTERASE PA4108"/>
    <property type="match status" value="1"/>
</dbReference>
<evidence type="ECO:0000259" key="1">
    <source>
        <dbReference type="SMART" id="SM00065"/>
    </source>
</evidence>
<evidence type="ECO:0000313" key="2">
    <source>
        <dbReference type="EMBL" id="KPJ53870.1"/>
    </source>
</evidence>